<dbReference type="Pfam" id="PF08244">
    <property type="entry name" value="Glyco_hydro_32C"/>
    <property type="match status" value="1"/>
</dbReference>
<dbReference type="SUPFAM" id="SSF49899">
    <property type="entry name" value="Concanavalin A-like lectins/glucanases"/>
    <property type="match status" value="1"/>
</dbReference>
<sequence>MRLKKQQYHLEPPRGLMNDPNGLAYFNGRYYVFFQWNRFAKNHSYKEWGLFTSKDLLHWDFEGSALLPDQTCDQCGVYSGSGCVIDDQLYLFYTGNAKKDGRRKSSQCIAVTRDGHRFLKLGCVLNTPEEYTEHFRDPKVLRTDSGSYFMLIGAQKKDGRGAIALCQSDDGLSWRYSRVYAQSRACEMIECPDLFRLDGSYVLIFSPQTRNNQEDICESSLSAYKLVASGEPSSDGCPEDLDDGYSLMDYGFDFYAPQTFTDEKGRQILFAWMSRMDDAQEAAFGQDSAGIHCLTMPRELHLKNGKLYQLPPEELYSMRGRNIPVSRQASSVLYAKPEHRQFYLRIHPRHPFSSFSISLYGNEVSIAFDPEKQWICLTRKHWVSGQPEYRYCSLRSLSDVEIWSDSSSLEIFLNRGEAVLSSRICPENDDPGISLSGDMNESEIEIYELLHLKGEVYE</sequence>
<evidence type="ECO:0000259" key="7">
    <source>
        <dbReference type="Pfam" id="PF08244"/>
    </source>
</evidence>
<gene>
    <name evidence="8" type="ORF">H9754_08850</name>
</gene>
<dbReference type="PROSITE" id="PS00609">
    <property type="entry name" value="GLYCOSYL_HYDROL_F32"/>
    <property type="match status" value="1"/>
</dbReference>
<reference evidence="8" key="1">
    <citation type="journal article" date="2021" name="PeerJ">
        <title>Extensive microbial diversity within the chicken gut microbiome revealed by metagenomics and culture.</title>
        <authorList>
            <person name="Gilroy R."/>
            <person name="Ravi A."/>
            <person name="Getino M."/>
            <person name="Pursley I."/>
            <person name="Horton D.L."/>
            <person name="Alikhan N.F."/>
            <person name="Baker D."/>
            <person name="Gharbi K."/>
            <person name="Hall N."/>
            <person name="Watson M."/>
            <person name="Adriaenssens E.M."/>
            <person name="Foster-Nyarko E."/>
            <person name="Jarju S."/>
            <person name="Secka A."/>
            <person name="Antonio M."/>
            <person name="Oren A."/>
            <person name="Chaudhuri R.R."/>
            <person name="La Ragione R."/>
            <person name="Hildebrand F."/>
            <person name="Pallen M.J."/>
        </authorList>
    </citation>
    <scope>NUCLEOTIDE SEQUENCE</scope>
    <source>
        <strain evidence="8">ChiSjej3B21-8574</strain>
    </source>
</reference>
<dbReference type="EMBL" id="DWWD01000033">
    <property type="protein sequence ID" value="HJC50660.1"/>
    <property type="molecule type" value="Genomic_DNA"/>
</dbReference>
<dbReference type="InterPro" id="IPR013320">
    <property type="entry name" value="ConA-like_dom_sf"/>
</dbReference>
<organism evidence="8 9">
    <name type="scientific">Candidatus Anaerostipes avistercoris</name>
    <dbReference type="NCBI Taxonomy" id="2838462"/>
    <lineage>
        <taxon>Bacteria</taxon>
        <taxon>Bacillati</taxon>
        <taxon>Bacillota</taxon>
        <taxon>Clostridia</taxon>
        <taxon>Lachnospirales</taxon>
        <taxon>Lachnospiraceae</taxon>
        <taxon>Anaerostipes</taxon>
    </lineage>
</organism>
<dbReference type="Pfam" id="PF00251">
    <property type="entry name" value="Glyco_hydro_32N"/>
    <property type="match status" value="1"/>
</dbReference>
<dbReference type="InterPro" id="IPR001362">
    <property type="entry name" value="Glyco_hydro_32"/>
</dbReference>
<evidence type="ECO:0000313" key="8">
    <source>
        <dbReference type="EMBL" id="HJC50660.1"/>
    </source>
</evidence>
<keyword evidence="4 5" id="KW-0326">Glycosidase</keyword>
<dbReference type="SMART" id="SM00640">
    <property type="entry name" value="Glyco_32"/>
    <property type="match status" value="1"/>
</dbReference>
<dbReference type="PANTHER" id="PTHR43101">
    <property type="entry name" value="BETA-FRUCTOSIDASE"/>
    <property type="match status" value="1"/>
</dbReference>
<accession>A0A9D2PJN1</accession>
<dbReference type="PANTHER" id="PTHR43101:SF1">
    <property type="entry name" value="BETA-FRUCTOSIDASE"/>
    <property type="match status" value="1"/>
</dbReference>
<evidence type="ECO:0000259" key="6">
    <source>
        <dbReference type="Pfam" id="PF00251"/>
    </source>
</evidence>
<dbReference type="AlphaFoldDB" id="A0A9D2PJN1"/>
<evidence type="ECO:0000256" key="2">
    <source>
        <dbReference type="ARBA" id="ARBA00012758"/>
    </source>
</evidence>
<dbReference type="InterPro" id="IPR013148">
    <property type="entry name" value="Glyco_hydro_32_N"/>
</dbReference>
<dbReference type="Proteomes" id="UP000823904">
    <property type="component" value="Unassembled WGS sequence"/>
</dbReference>
<keyword evidence="3 5" id="KW-0378">Hydrolase</keyword>
<dbReference type="Gene3D" id="2.60.120.560">
    <property type="entry name" value="Exo-inulinase, domain 1"/>
    <property type="match status" value="1"/>
</dbReference>
<reference evidence="8" key="2">
    <citation type="submission" date="2021-04" db="EMBL/GenBank/DDBJ databases">
        <authorList>
            <person name="Gilroy R."/>
        </authorList>
    </citation>
    <scope>NUCLEOTIDE SEQUENCE</scope>
    <source>
        <strain evidence="8">ChiSjej3B21-8574</strain>
    </source>
</reference>
<name>A0A9D2PJN1_9FIRM</name>
<evidence type="ECO:0000256" key="4">
    <source>
        <dbReference type="ARBA" id="ARBA00023295"/>
    </source>
</evidence>
<evidence type="ECO:0000313" key="9">
    <source>
        <dbReference type="Proteomes" id="UP000823904"/>
    </source>
</evidence>
<dbReference type="InterPro" id="IPR023296">
    <property type="entry name" value="Glyco_hydro_beta-prop_sf"/>
</dbReference>
<comment type="similarity">
    <text evidence="1 5">Belongs to the glycosyl hydrolase 32 family.</text>
</comment>
<dbReference type="CDD" id="cd18623">
    <property type="entry name" value="GH32_ScrB-like"/>
    <property type="match status" value="1"/>
</dbReference>
<dbReference type="SUPFAM" id="SSF75005">
    <property type="entry name" value="Arabinanase/levansucrase/invertase"/>
    <property type="match status" value="1"/>
</dbReference>
<feature type="domain" description="Glycosyl hydrolase family 32 N-terminal" evidence="6">
    <location>
        <begin position="9"/>
        <end position="311"/>
    </location>
</feature>
<evidence type="ECO:0000256" key="5">
    <source>
        <dbReference type="RuleBase" id="RU362110"/>
    </source>
</evidence>
<dbReference type="InterPro" id="IPR018053">
    <property type="entry name" value="Glyco_hydro_32_AS"/>
</dbReference>
<comment type="caution">
    <text evidence="8">The sequence shown here is derived from an EMBL/GenBank/DDBJ whole genome shotgun (WGS) entry which is preliminary data.</text>
</comment>
<feature type="domain" description="Glycosyl hydrolase family 32 C-terminal" evidence="7">
    <location>
        <begin position="349"/>
        <end position="438"/>
    </location>
</feature>
<dbReference type="EC" id="3.2.1.26" evidence="2"/>
<dbReference type="Gene3D" id="2.115.10.20">
    <property type="entry name" value="Glycosyl hydrolase domain, family 43"/>
    <property type="match status" value="1"/>
</dbReference>
<evidence type="ECO:0000256" key="3">
    <source>
        <dbReference type="ARBA" id="ARBA00022801"/>
    </source>
</evidence>
<evidence type="ECO:0000256" key="1">
    <source>
        <dbReference type="ARBA" id="ARBA00009902"/>
    </source>
</evidence>
<proteinExistence type="inferred from homology"/>
<dbReference type="InterPro" id="IPR013189">
    <property type="entry name" value="Glyco_hydro_32_C"/>
</dbReference>
<protein>
    <recommendedName>
        <fullName evidence="2">beta-fructofuranosidase</fullName>
        <ecNumber evidence="2">3.2.1.26</ecNumber>
    </recommendedName>
</protein>
<dbReference type="InterPro" id="IPR051214">
    <property type="entry name" value="GH32_Enzymes"/>
</dbReference>
<dbReference type="GO" id="GO:0004564">
    <property type="term" value="F:beta-fructofuranosidase activity"/>
    <property type="evidence" value="ECO:0007669"/>
    <property type="project" value="UniProtKB-EC"/>
</dbReference>
<dbReference type="GO" id="GO:0005975">
    <property type="term" value="P:carbohydrate metabolic process"/>
    <property type="evidence" value="ECO:0007669"/>
    <property type="project" value="InterPro"/>
</dbReference>